<dbReference type="EMBL" id="LN714496">
    <property type="protein sequence ID" value="CEL73607.1"/>
    <property type="molecule type" value="Genomic_DNA"/>
</dbReference>
<dbReference type="SUPFAM" id="SSF101447">
    <property type="entry name" value="Formin homology 2 domain (FH2 domain)"/>
    <property type="match status" value="1"/>
</dbReference>
<feature type="compositionally biased region" description="Basic and acidic residues" evidence="1">
    <location>
        <begin position="997"/>
        <end position="1013"/>
    </location>
</feature>
<feature type="region of interest" description="Disordered" evidence="1">
    <location>
        <begin position="2011"/>
        <end position="2051"/>
    </location>
</feature>
<feature type="region of interest" description="Disordered" evidence="1">
    <location>
        <begin position="1559"/>
        <end position="1590"/>
    </location>
</feature>
<feature type="compositionally biased region" description="Polar residues" evidence="1">
    <location>
        <begin position="4279"/>
        <end position="4297"/>
    </location>
</feature>
<feature type="compositionally biased region" description="Low complexity" evidence="1">
    <location>
        <begin position="1772"/>
        <end position="1795"/>
    </location>
</feature>
<feature type="region of interest" description="Disordered" evidence="1">
    <location>
        <begin position="105"/>
        <end position="124"/>
    </location>
</feature>
<feature type="region of interest" description="Disordered" evidence="1">
    <location>
        <begin position="1733"/>
        <end position="1853"/>
    </location>
</feature>
<feature type="compositionally biased region" description="Basic and acidic residues" evidence="1">
    <location>
        <begin position="4586"/>
        <end position="4601"/>
    </location>
</feature>
<feature type="region of interest" description="Disordered" evidence="1">
    <location>
        <begin position="674"/>
        <end position="701"/>
    </location>
</feature>
<feature type="region of interest" description="Disordered" evidence="1">
    <location>
        <begin position="464"/>
        <end position="653"/>
    </location>
</feature>
<feature type="region of interest" description="Disordered" evidence="1">
    <location>
        <begin position="2120"/>
        <end position="2162"/>
    </location>
</feature>
<feature type="compositionally biased region" description="Low complexity" evidence="1">
    <location>
        <begin position="3247"/>
        <end position="3256"/>
    </location>
</feature>
<feature type="compositionally biased region" description="Low complexity" evidence="1">
    <location>
        <begin position="4706"/>
        <end position="4729"/>
    </location>
</feature>
<dbReference type="Gene3D" id="3.90.190.10">
    <property type="entry name" value="Protein tyrosine phosphatase superfamily"/>
    <property type="match status" value="1"/>
</dbReference>
<gene>
    <name evidence="3" type="ORF">BN1205_000250</name>
</gene>
<feature type="region of interest" description="Disordered" evidence="1">
    <location>
        <begin position="4235"/>
        <end position="4393"/>
    </location>
</feature>
<feature type="compositionally biased region" description="Low complexity" evidence="1">
    <location>
        <begin position="1644"/>
        <end position="1653"/>
    </location>
</feature>
<feature type="compositionally biased region" description="Low complexity" evidence="1">
    <location>
        <begin position="1341"/>
        <end position="1353"/>
    </location>
</feature>
<feature type="compositionally biased region" description="Basic and acidic residues" evidence="1">
    <location>
        <begin position="4307"/>
        <end position="4339"/>
    </location>
</feature>
<feature type="compositionally biased region" description="Low complexity" evidence="1">
    <location>
        <begin position="2303"/>
        <end position="2319"/>
    </location>
</feature>
<feature type="compositionally biased region" description="Polar residues" evidence="1">
    <location>
        <begin position="4005"/>
        <end position="4015"/>
    </location>
</feature>
<feature type="compositionally biased region" description="Low complexity" evidence="1">
    <location>
        <begin position="1842"/>
        <end position="1853"/>
    </location>
</feature>
<feature type="region of interest" description="Disordered" evidence="1">
    <location>
        <begin position="1332"/>
        <end position="1428"/>
    </location>
</feature>
<dbReference type="Pfam" id="PF02181">
    <property type="entry name" value="FH2"/>
    <property type="match status" value="1"/>
</dbReference>
<feature type="region of interest" description="Disordered" evidence="1">
    <location>
        <begin position="179"/>
        <end position="253"/>
    </location>
</feature>
<protein>
    <submittedName>
        <fullName evidence="3">Formin homology 2 domain containing protein</fullName>
    </submittedName>
</protein>
<feature type="region of interest" description="Disordered" evidence="1">
    <location>
        <begin position="3679"/>
        <end position="3708"/>
    </location>
</feature>
<feature type="compositionally biased region" description="Polar residues" evidence="1">
    <location>
        <begin position="110"/>
        <end position="121"/>
    </location>
</feature>
<reference evidence="3" key="1">
    <citation type="journal article" date="2015" name="PLoS ONE">
        <title>Comprehensive Evaluation of Toxoplasma gondii VEG and Neospora caninum LIV Genomes with Tachyzoite Stage Transcriptome and Proteome Defines Novel Transcript Features.</title>
        <authorList>
            <person name="Ramaprasad A."/>
            <person name="Mourier T."/>
            <person name="Naeem R."/>
            <person name="Malas T.B."/>
            <person name="Moussa E."/>
            <person name="Panigrahi A."/>
            <person name="Vermont S.J."/>
            <person name="Otto T.D."/>
            <person name="Wastling J."/>
            <person name="Pain A."/>
        </authorList>
    </citation>
    <scope>NUCLEOTIDE SEQUENCE</scope>
    <source>
        <strain evidence="3">VEG</strain>
    </source>
</reference>
<feature type="compositionally biased region" description="Low complexity" evidence="1">
    <location>
        <begin position="35"/>
        <end position="51"/>
    </location>
</feature>
<feature type="compositionally biased region" description="Polar residues" evidence="1">
    <location>
        <begin position="595"/>
        <end position="607"/>
    </location>
</feature>
<feature type="compositionally biased region" description="Basic and acidic residues" evidence="1">
    <location>
        <begin position="2321"/>
        <end position="2358"/>
    </location>
</feature>
<feature type="region of interest" description="Disordered" evidence="1">
    <location>
        <begin position="2970"/>
        <end position="3001"/>
    </location>
</feature>
<feature type="region of interest" description="Disordered" evidence="1">
    <location>
        <begin position="989"/>
        <end position="1017"/>
    </location>
</feature>
<feature type="region of interest" description="Disordered" evidence="1">
    <location>
        <begin position="1634"/>
        <end position="1653"/>
    </location>
</feature>
<dbReference type="InterPro" id="IPR042201">
    <property type="entry name" value="FH2_Formin_sf"/>
</dbReference>
<feature type="compositionally biased region" description="Basic and acidic residues" evidence="1">
    <location>
        <begin position="2390"/>
        <end position="2399"/>
    </location>
</feature>
<feature type="compositionally biased region" description="Polar residues" evidence="1">
    <location>
        <begin position="1950"/>
        <end position="1970"/>
    </location>
</feature>
<feature type="compositionally biased region" description="Low complexity" evidence="1">
    <location>
        <begin position="374"/>
        <end position="384"/>
    </location>
</feature>
<evidence type="ECO:0000259" key="2">
    <source>
        <dbReference type="PROSITE" id="PS51444"/>
    </source>
</evidence>
<feature type="region of interest" description="Disordered" evidence="1">
    <location>
        <begin position="3063"/>
        <end position="3095"/>
    </location>
</feature>
<evidence type="ECO:0000256" key="1">
    <source>
        <dbReference type="SAM" id="MobiDB-lite"/>
    </source>
</evidence>
<feature type="compositionally biased region" description="Low complexity" evidence="1">
    <location>
        <begin position="3375"/>
        <end position="3396"/>
    </location>
</feature>
<feature type="region of interest" description="Disordered" evidence="1">
    <location>
        <begin position="2297"/>
        <end position="2408"/>
    </location>
</feature>
<feature type="compositionally biased region" description="Basic and acidic residues" evidence="1">
    <location>
        <begin position="3689"/>
        <end position="3708"/>
    </location>
</feature>
<feature type="region of interest" description="Disordered" evidence="1">
    <location>
        <begin position="3325"/>
        <end position="3456"/>
    </location>
</feature>
<feature type="compositionally biased region" description="Basic and acidic residues" evidence="1">
    <location>
        <begin position="3072"/>
        <end position="3082"/>
    </location>
</feature>
<dbReference type="InterPro" id="IPR015425">
    <property type="entry name" value="FH2_Formin"/>
</dbReference>
<dbReference type="InterPro" id="IPR051425">
    <property type="entry name" value="Formin_Homology"/>
</dbReference>
<feature type="region of interest" description="Disordered" evidence="1">
    <location>
        <begin position="4691"/>
        <end position="4740"/>
    </location>
</feature>
<feature type="compositionally biased region" description="Basic and acidic residues" evidence="1">
    <location>
        <begin position="2034"/>
        <end position="2048"/>
    </location>
</feature>
<dbReference type="PANTHER" id="PTHR45725:SF1">
    <property type="entry name" value="DISHEVELLED ASSOCIATED ACTIVATOR OF MORPHOGENESIS, ISOFORM D"/>
    <property type="match status" value="1"/>
</dbReference>
<feature type="region of interest" description="Disordered" evidence="1">
    <location>
        <begin position="374"/>
        <end position="446"/>
    </location>
</feature>
<accession>A0A0F7UTW4</accession>
<feature type="compositionally biased region" description="Polar residues" evidence="1">
    <location>
        <begin position="4102"/>
        <end position="4123"/>
    </location>
</feature>
<feature type="compositionally biased region" description="Low complexity" evidence="1">
    <location>
        <begin position="469"/>
        <end position="488"/>
    </location>
</feature>
<dbReference type="PROSITE" id="PS51444">
    <property type="entry name" value="FH2"/>
    <property type="match status" value="1"/>
</dbReference>
<feature type="compositionally biased region" description="Low complexity" evidence="1">
    <location>
        <begin position="3280"/>
        <end position="3306"/>
    </location>
</feature>
<dbReference type="InterPro" id="IPR029021">
    <property type="entry name" value="Prot-tyrosine_phosphatase-like"/>
</dbReference>
<feature type="region of interest" description="Disordered" evidence="1">
    <location>
        <begin position="1925"/>
        <end position="1991"/>
    </location>
</feature>
<feature type="region of interest" description="Disordered" evidence="1">
    <location>
        <begin position="2230"/>
        <end position="2267"/>
    </location>
</feature>
<feature type="compositionally biased region" description="Polar residues" evidence="1">
    <location>
        <begin position="2624"/>
        <end position="2635"/>
    </location>
</feature>
<feature type="compositionally biased region" description="Low complexity" evidence="1">
    <location>
        <begin position="1663"/>
        <end position="1675"/>
    </location>
</feature>
<feature type="region of interest" description="Disordered" evidence="1">
    <location>
        <begin position="4468"/>
        <end position="4537"/>
    </location>
</feature>
<feature type="compositionally biased region" description="Low complexity" evidence="1">
    <location>
        <begin position="3218"/>
        <end position="3228"/>
    </location>
</feature>
<feature type="compositionally biased region" description="Basic and acidic residues" evidence="1">
    <location>
        <begin position="2424"/>
        <end position="2438"/>
    </location>
</feature>
<feature type="compositionally biased region" description="Low complexity" evidence="1">
    <location>
        <begin position="2611"/>
        <end position="2623"/>
    </location>
</feature>
<feature type="compositionally biased region" description="Low complexity" evidence="1">
    <location>
        <begin position="195"/>
        <end position="206"/>
    </location>
</feature>
<sequence>MLTKEARSFSQTRSAPIRPASCFSRFASLTKRTPRSATSSQSSTARAPPACRRSRRRQVSPCPSFESVFAPLVQGAGQPFSGCIRSRLLGTSDIALSEALCRQSAPDSMPSLTPSNHSSPSIDRRAASFCPSPSFFTRSPPAAPAATNGSEGEDDPFCLPSPDTEADWEAKRFLPSFSDIQRVFADPPPRRARSSRSSQRSGSVLSGAGSDGDERSSCSSSPSPLPATASWRGSDASLSDREGQAEAASPRYWRQTVEKAGDMPNAKRVHPVRSRVPDFSTQAALNHGPSGSHSDSAEVCRARPAQWPNSPSAVPPFHPYRAGLPAVDSSPSGARYEKTELMRRSVERGLPHTSTCGDVSAPVDCWAAERASSPPVSAVGASPATSLTPHSSVSPANADPDRPSNQSPLPKSPPCQPGNVDPVSVHGDLRRTTSCRPTPASVSPYAAPSTVAFSAPQCCFGDEEPGGRSQVEVPTSVSVSSGPSNVESRWSNSLRFNPRTGKIEAPPEDGEASRHRSKGAISPSLTPDGALPSAETSGSLDGSQAFPGRASGAGPLRKLENGLGPLGGKVTFPPRQSTLYALHAPQPHSPPAVTSPGNSKMRLSSLETGRPHPQWQLPGAPMGGSSSGPKVRPGRTGREDADLHSSTTPLCVSPQPVLAQTSARVAQAVAAPVEEETGRLDGSSGIRSGVASGGPATQGGASVLAASRATCLANDNEVRGGYETRRRDHSSHSPDASIPIPSVAWRGPGVLYEATDETLAEAEELLARNEARRSIARDWPPRGHSSRVNEAMTNSVTKAARLPGLETPAQTDASSDRRTDAVQVLRVSPGIGDSSPKAGVAAEILPPTQGSMKALATRGLGIGSPRYGLQAVSPPPPACGPVPPSPLVQTCLVAERLLAMRTPWRLPTTSILKRNNIMDIVLYLATLQNLFRGPGPRRDELITRVKRRKRMSSLLSQLREECSSRDASASLVGPSGSLFLQEMRDGVEASGALGDTGNRETRAKTEAEGDKGTVTKPGEIDALTTLLDQEDIETTRTELVRLQQRQFELVDLPLLSDSPYLLPSQQQQLVRRFLQMTPSPASGCSGLVEFNILYAYIRRKRGGSFVDVPTRKSKDASSLDNSFFQDCDEDARPLGASMQFMLSQLDDTPQHSRTYSHAGFFGPSWSSEDSGRAGSRAPAGSNRRTSSSSSSILSDDVVGGFRLGSTMNPMEVKAALQLVRRAVQVADMAAGDKVVPEGSDRPDGAHGDVSWDQSVKTVSEATAGLMNLLEEETQSFHTAWTGGEKNSSSRHEDGNSLGLADVLSVLYPSPPVFVIWDIVPAVAACSSHAGASLGTQSAHRGTSLSGGPTTGSTDALSEGPSCGPSHSRSGSAGSGSVSNPSVAFSNSGGVTARALRRRTEAPGGPGAREGSGALAASPRGEGGLHHSFGQGDAVSLSAPSAAPTGFEDFYRLFRDQVLRYQTTEVGAPTLQLLVHFCSSVAFWLQLDRHQHFAVINIDPGCGFQGLLLLACAALVRSKWTAAEVLQMLRRSSIAAQDGGQLERRLRGGAGCLTQQNGDASCRAAPGRQGSGSGSIGGLTSRRLGDKGRSGRAKKKTWGVICWQDAEEWPPSCRRYLHYFDRLVKRGGVEFTVPPSSADAEESGSKSVSPPSPLSLFGFQSVGETSPFPSRTPSPTNCGRETPGHKKFGVPSTPYRLKNIIMENFTPPAELVCVEVYEVSLCFGCRCRSASPHATVGTETRQPFDARGVEGSTSQRDSLERKSRGIENSPAESCASPGAPSLSSGGSTTASTSVSVQKEGESSGGTFLSPRLKLPKNLFKKRSGSPGGNEGLAKGQEKGEGRASAQGGSSSCLASSAGTVTMHSSLYAHPYIKALRQQELLCSRKTGASAGLPDRVPLLLEPAGPLGHLVPCCVVASAPPVPVPGVEARRSFEPPDEDATRKTASGDGCEGSSTSGSVNASVPHSPTVLSQSRDHLMRRSGSRRTPAAGAEEELRKGTLCCPMCCVGRSVGRKSSGPSFHGTRLGTSGPAGSSRGPDEEIRDPQADDSSRLSGLPLGEVVKEQFILRACVNNYQLMAADTMEGGQTSLVFDFSHNREGDDQYLVLSGDLLFAFRQLAATPKHSASPEDADAPPGKEGGKGQQEREKVARGWSGGALKTDQRGSKKIEWGTGQQVFATFSFHTGFMVQGTTDVQQLTKEDLDTYDSSHRDLIPDGLRVSLIFEPVRPSLFETGPAVRRPSRTLSPPPPVSSLPASLSPGTPGFPAASGVDCALGERSATSPEATATTPARADSVFAASTCDEGRTASPRSSSPSLRAGALSDARSDDGKKGADEQETGDRREKNEPGRTKRLEEESDQRGRYGGGTGLGALASWLGFPGSGTSSRASAGDTSEQRLGRADGDLCGPISPCNKMTDEQRRLLRMMHDQQEKHKGQEAEKQRAAQVSRGDAEWNRWKDYILWRAQQWVGQPKPDRREFWRRHIGVVDEVQLWRLSNLTGCGRDNCLVALKVCCNDVADALMFLSLYFASTTCPTLVHLFPSPLPLSLPDRDFLLRQAAYPASTDVDVKASRTLSNASPHAAFSEASSSALPGVTAIQDADAKEGTLMPLGPTAAPSVGSRGPSVSSGQTATPGEPQPTTVAIASPHLRVSEGQGSVSKPVARSGFFSSEYPQPASGSLPSGTGSCHGRETGERGAGEDTRESAFSGDPVHDSSGDAGAARGFPGRVGEQGVEASAGIYRTVSTSSILSTASASGFGTAGASSAYMRSRVASGVDPSLGFGIEDACGSSGPNSPTAVMSEGGSLEPDRTLGSFGGWRRQRRMAPVPQRPGQLKPRQTPACSSSTAQPPRGPLAGASLPTHGLSLTGAVPLRRAHTVGGPSEASHLVSASTHQGLRAGLAPPAIFEELPWGSFAHGSGERSLAVPRGHQNVFPTCGTLAAVAEGRAMQPGTLGACAMGTGAPGFVTGYACMEEESSKASGSEPGFSGAQVVAPGAASQPGGTGGGAVVLAETTDRENKEAESPAVVLVGASNEGKELYTVRLPSGRLVRFSIDQRKATDGQDTVVHASDVVPAPTGDRGSRAPSHDEGATAGSVGPAGDALTRGHSRVCRANASILSGGETSARGDNTNASGKLESAVSTGPISSCFASSGGEEAAVPGCRIGVQRAQIGSEEGVGKCEGVIRSGVEAQVPAGALSTVSVSAAGGNGFPAGDSETRPVHKVVVPSVPGSSVPTSGMLVPGATEGDTKGGGETATGAGTQGSTVFLGTPPQVNMLGQGSGGPGGSPPVGSALAGTPGVQGSVGGSSSNVSASGASPAVLSVNAGSGDSICRHSVDLGKVPAPQPPTASGDSPSPTGSYPGASDKSQQTFSAGAPSSGTNAKTESTPAGAGETGASGEAKAPAAPKKKAMPPPPPPGKTPGDASKAPGGPPGKGKAPPLPKGKKAPQLGKAPKAGGPPKKADAVDPMTLPLRRKIHWKTLGKEQIEGTVFKELEGDPAIPDMFDPEAISRLFSATLTVKSDEAAVKAAPKKAEEKKHTILDNKRAQNVAIVLARLPLSLDAIAQKMLHLDTEGLTVDILQKVEQVAPTPEELVKFREYEELKKTENTGDLRDVEKKMTALIPVTRLSSRVRVMQTALQWEKVVEEIEKQLALLCKAADEAHNSRKFRSLLQAVLQWGNYVNHGVKKAPKGQEVSSESEARKAETTSPTEGDRRENRQTLQQLPPILLVKELPTKGFKLASLEKLMEFRTTVDKSICSLHFIISNLIVSLPELDILDLASDMPSLEAAARLSDESIDAPVSYLRNEAAFLLSQIHAIKQVLAAKDATATDPSGAPRPSGGKLQTDEALHAELTRLQKLHGEMVLTLERLRESYLNCKAVIGEVGRFYGEDGPKKPSAGKHKLKGQAVSVDAGGSATAGGVIAEWEFGLLDQSPFELLFSILSTCRQGLRDVQANPRKYAILLVGRFASEEEKWKLLKFHIDNSLANRKRVTGCRGSDAEQVAGRPQDADKAGSSVVSSPRTTPRGSIASRGGKKLIVGRHGPEAGGTPQIPRGPPKSDNGSFTETQRLGRGLSEGSEDALSSPRSAERNGSARGRLPSATNDGAGTGVMRSWSQAGSKTASMGSRFKTSSSEAVHAGDGIRSKTRRSSVSPPSKEESSSRRVSVATSHEGDTDKPETLPGPRNWCFRSSKSCADLSVPHCGMKAGKRPMPPTGSHTREGKAIPGHIAELQALLQQRASKFAAGISVTSASGVQSPSGGTSEASLRREAADRLPPGGNRTPPTVRGTIESASNADKPSSLQTMSTPRPVSLGGAQPAERDVQANGENERLRFDSREELRSEDSKSKVGDEDGQATSSAGESNPLAVNSSAVMELHSRSSATPCSSPRAARSGTAAAMGSEPKTPRLFSYSATAMNPSLSPLDALQPAFSDMALAASINKALFADDMDLVSPRSDADTPAPTTTHTLFSPCGLSLFPSEREGDCETGSFDSLAPAVSAPHHFPSSRSRPATPFPVEESEHLANAGSHQGPGALTGTTAKQHPAHKGNSHAVRAGAVVFVPLDDSDPSAIVGMNFQSTPGIGNELLSEAGDNHPTAAKGEESASKLRPDEDTQRGQSKQASLVNQDAGQHAMSGRQETGAVATESREAASKENGDGTKVKIRSTADAVSLLRVKVVPSTPVFCWEGGDVVAHPAGPRAPPCHRRPIICRPRRPPPPVVAKHPVGATGPKAPATATAPHTSPVRPPPATNRGL</sequence>
<feature type="compositionally biased region" description="Pro residues" evidence="1">
    <location>
        <begin position="4730"/>
        <end position="4740"/>
    </location>
</feature>
<feature type="compositionally biased region" description="Polar residues" evidence="1">
    <location>
        <begin position="2663"/>
        <end position="2679"/>
    </location>
</feature>
<proteinExistence type="predicted"/>
<feature type="region of interest" description="Disordered" evidence="1">
    <location>
        <begin position="2601"/>
        <end position="2635"/>
    </location>
</feature>
<name>A0A0F7UTW4_TOXGV</name>
<feature type="region of interest" description="Disordered" evidence="1">
    <location>
        <begin position="2424"/>
        <end position="2443"/>
    </location>
</feature>
<feature type="compositionally biased region" description="Low complexity" evidence="1">
    <location>
        <begin position="1363"/>
        <end position="1383"/>
    </location>
</feature>
<dbReference type="PANTHER" id="PTHR45725">
    <property type="entry name" value="FORMIN HOMOLOGY 2 FAMILY MEMBER"/>
    <property type="match status" value="1"/>
</dbReference>
<dbReference type="SMART" id="SM00498">
    <property type="entry name" value="FH2"/>
    <property type="match status" value="1"/>
</dbReference>
<feature type="compositionally biased region" description="Basic and acidic residues" evidence="1">
    <location>
        <begin position="2135"/>
        <end position="2147"/>
    </location>
</feature>
<feature type="region of interest" description="Disordered" evidence="1">
    <location>
        <begin position="2663"/>
        <end position="2721"/>
    </location>
</feature>
<feature type="region of interest" description="Disordered" evidence="1">
    <location>
        <begin position="1663"/>
        <end position="1688"/>
    </location>
</feature>
<feature type="compositionally biased region" description="Polar residues" evidence="1">
    <location>
        <begin position="3339"/>
        <end position="3349"/>
    </location>
</feature>
<feature type="compositionally biased region" description="Basic and acidic residues" evidence="1">
    <location>
        <begin position="4632"/>
        <end position="4646"/>
    </location>
</feature>
<feature type="compositionally biased region" description="Polar residues" evidence="1">
    <location>
        <begin position="3356"/>
        <end position="3374"/>
    </location>
</feature>
<feature type="compositionally biased region" description="Basic residues" evidence="1">
    <location>
        <begin position="4691"/>
        <end position="4700"/>
    </location>
</feature>
<feature type="compositionally biased region" description="Polar residues" evidence="1">
    <location>
        <begin position="4343"/>
        <end position="4360"/>
    </location>
</feature>
<feature type="domain" description="FH2" evidence="2">
    <location>
        <begin position="3454"/>
        <end position="3890"/>
    </location>
</feature>
<feature type="compositionally biased region" description="Polar residues" evidence="1">
    <location>
        <begin position="4236"/>
        <end position="4253"/>
    </location>
</feature>
<feature type="region of interest" description="Disordered" evidence="1">
    <location>
        <begin position="3218"/>
        <end position="3306"/>
    </location>
</feature>
<dbReference type="Gene3D" id="1.20.58.2220">
    <property type="entry name" value="Formin, FH2 domain"/>
    <property type="match status" value="1"/>
</dbReference>
<feature type="region of interest" description="Disordered" evidence="1">
    <location>
        <begin position="133"/>
        <end position="164"/>
    </location>
</feature>
<feature type="region of interest" description="Disordered" evidence="1">
    <location>
        <begin position="4570"/>
        <end position="4646"/>
    </location>
</feature>
<feature type="compositionally biased region" description="Polar residues" evidence="1">
    <location>
        <begin position="4602"/>
        <end position="4615"/>
    </location>
</feature>
<feature type="compositionally biased region" description="Basic and acidic residues" evidence="1">
    <location>
        <begin position="1926"/>
        <end position="1940"/>
    </location>
</feature>
<feature type="compositionally biased region" description="Basic and acidic residues" evidence="1">
    <location>
        <begin position="2682"/>
        <end position="2697"/>
    </location>
</feature>
<organism evidence="3">
    <name type="scientific">Toxoplasma gondii (strain ATCC 50861 / VEG)</name>
    <dbReference type="NCBI Taxonomy" id="432359"/>
    <lineage>
        <taxon>Eukaryota</taxon>
        <taxon>Sar</taxon>
        <taxon>Alveolata</taxon>
        <taxon>Apicomplexa</taxon>
        <taxon>Conoidasida</taxon>
        <taxon>Coccidia</taxon>
        <taxon>Eucoccidiorida</taxon>
        <taxon>Eimeriorina</taxon>
        <taxon>Sarcocystidae</taxon>
        <taxon>Toxoplasma</taxon>
    </lineage>
</organism>
<feature type="region of interest" description="Disordered" evidence="1">
    <location>
        <begin position="29"/>
        <end position="61"/>
    </location>
</feature>
<feature type="region of interest" description="Disordered" evidence="1">
    <location>
        <begin position="1165"/>
        <end position="1192"/>
    </location>
</feature>
<feature type="compositionally biased region" description="Polar residues" evidence="1">
    <location>
        <begin position="2378"/>
        <end position="2389"/>
    </location>
</feature>
<feature type="region of interest" description="Disordered" evidence="1">
    <location>
        <begin position="2782"/>
        <end position="2855"/>
    </location>
</feature>
<feature type="region of interest" description="Disordered" evidence="1">
    <location>
        <begin position="3983"/>
        <end position="4175"/>
    </location>
</feature>
<feature type="compositionally biased region" description="Low complexity" evidence="1">
    <location>
        <begin position="3437"/>
        <end position="3450"/>
    </location>
</feature>
<feature type="compositionally biased region" description="Polar residues" evidence="1">
    <location>
        <begin position="385"/>
        <end position="395"/>
    </location>
</feature>
<evidence type="ECO:0000313" key="3">
    <source>
        <dbReference type="EMBL" id="CEL73607.1"/>
    </source>
</evidence>